<reference evidence="1 2" key="1">
    <citation type="journal article" date="2019" name="Sci. Rep.">
        <title>Orb-weaving spider Araneus ventricosus genome elucidates the spidroin gene catalogue.</title>
        <authorList>
            <person name="Kono N."/>
            <person name="Nakamura H."/>
            <person name="Ohtoshi R."/>
            <person name="Moran D.A.P."/>
            <person name="Shinohara A."/>
            <person name="Yoshida Y."/>
            <person name="Fujiwara M."/>
            <person name="Mori M."/>
            <person name="Tomita M."/>
            <person name="Arakawa K."/>
        </authorList>
    </citation>
    <scope>NUCLEOTIDE SEQUENCE [LARGE SCALE GENOMIC DNA]</scope>
</reference>
<evidence type="ECO:0000313" key="1">
    <source>
        <dbReference type="EMBL" id="GBL94835.1"/>
    </source>
</evidence>
<dbReference type="Proteomes" id="UP000499080">
    <property type="component" value="Unassembled WGS sequence"/>
</dbReference>
<sequence>MTRTTPPLATTSPNFRDTLARGRLTTTYDLTCNKPDTRRVFSGIGLRTCHPPAPNNRVNVLADRWRGGIPSCTCVFNDFASISSFLESCFRSLLHDGFLQISTKSSYPISSLRRGACFTNLSQDGRGVWRVMPHKVQHISVVSALRGGTRKHQRLARPWAGARYDQQCHDFSCELIRQNRRITTSEIVVELSISKGTVHHIIHTKLGYGKVYAQWVPKHLSENQKKARMGVCRTQKFLH</sequence>
<accession>A0A4Y2BTQ3</accession>
<proteinExistence type="predicted"/>
<dbReference type="EMBL" id="BGPR01000106">
    <property type="protein sequence ID" value="GBL94835.1"/>
    <property type="molecule type" value="Genomic_DNA"/>
</dbReference>
<keyword evidence="2" id="KW-1185">Reference proteome</keyword>
<dbReference type="AlphaFoldDB" id="A0A4Y2BTQ3"/>
<organism evidence="1 2">
    <name type="scientific">Araneus ventricosus</name>
    <name type="common">Orbweaver spider</name>
    <name type="synonym">Epeira ventricosa</name>
    <dbReference type="NCBI Taxonomy" id="182803"/>
    <lineage>
        <taxon>Eukaryota</taxon>
        <taxon>Metazoa</taxon>
        <taxon>Ecdysozoa</taxon>
        <taxon>Arthropoda</taxon>
        <taxon>Chelicerata</taxon>
        <taxon>Arachnida</taxon>
        <taxon>Araneae</taxon>
        <taxon>Araneomorphae</taxon>
        <taxon>Entelegynae</taxon>
        <taxon>Araneoidea</taxon>
        <taxon>Araneidae</taxon>
        <taxon>Araneus</taxon>
    </lineage>
</organism>
<gene>
    <name evidence="1" type="ORF">AVEN_197518_1</name>
</gene>
<evidence type="ECO:0000313" key="2">
    <source>
        <dbReference type="Proteomes" id="UP000499080"/>
    </source>
</evidence>
<protein>
    <submittedName>
        <fullName evidence="1">Uncharacterized protein</fullName>
    </submittedName>
</protein>
<comment type="caution">
    <text evidence="1">The sequence shown here is derived from an EMBL/GenBank/DDBJ whole genome shotgun (WGS) entry which is preliminary data.</text>
</comment>
<name>A0A4Y2BTQ3_ARAVE</name>